<dbReference type="AlphaFoldDB" id="A0A8H5MQT2"/>
<dbReference type="EMBL" id="JAAOAO010000561">
    <property type="protein sequence ID" value="KAF5536695.1"/>
    <property type="molecule type" value="Genomic_DNA"/>
</dbReference>
<protein>
    <submittedName>
        <fullName evidence="1">ABC multidrug transporter</fullName>
    </submittedName>
</protein>
<evidence type="ECO:0000313" key="1">
    <source>
        <dbReference type="EMBL" id="KAF5536695.1"/>
    </source>
</evidence>
<proteinExistence type="predicted"/>
<reference evidence="1 2" key="1">
    <citation type="submission" date="2020-05" db="EMBL/GenBank/DDBJ databases">
        <title>Identification and distribution of gene clusters putatively required for synthesis of sphingolipid metabolism inhibitors in phylogenetically diverse species of the filamentous fungus Fusarium.</title>
        <authorList>
            <person name="Kim H.-S."/>
            <person name="Busman M."/>
            <person name="Brown D.W."/>
            <person name="Divon H."/>
            <person name="Uhlig S."/>
            <person name="Proctor R.H."/>
        </authorList>
    </citation>
    <scope>NUCLEOTIDE SEQUENCE [LARGE SCALE GENOMIC DNA]</scope>
    <source>
        <strain evidence="1 2">NRRL 25196</strain>
    </source>
</reference>
<dbReference type="Proteomes" id="UP000574317">
    <property type="component" value="Unassembled WGS sequence"/>
</dbReference>
<accession>A0A8H5MQT2</accession>
<evidence type="ECO:0000313" key="2">
    <source>
        <dbReference type="Proteomes" id="UP000574317"/>
    </source>
</evidence>
<comment type="caution">
    <text evidence="1">The sequence shown here is derived from an EMBL/GenBank/DDBJ whole genome shotgun (WGS) entry which is preliminary data.</text>
</comment>
<name>A0A8H5MQT2_9HYPO</name>
<keyword evidence="2" id="KW-1185">Reference proteome</keyword>
<organism evidence="1 2">
    <name type="scientific">Fusarium napiforme</name>
    <dbReference type="NCBI Taxonomy" id="42672"/>
    <lineage>
        <taxon>Eukaryota</taxon>
        <taxon>Fungi</taxon>
        <taxon>Dikarya</taxon>
        <taxon>Ascomycota</taxon>
        <taxon>Pezizomycotina</taxon>
        <taxon>Sordariomycetes</taxon>
        <taxon>Hypocreomycetidae</taxon>
        <taxon>Hypocreales</taxon>
        <taxon>Nectriaceae</taxon>
        <taxon>Fusarium</taxon>
        <taxon>Fusarium fujikuroi species complex</taxon>
    </lineage>
</organism>
<sequence length="226" mass="25788">MTRQSTSGFADRDSTISPYDPWANTQVTRLCAMDSCLCNIIHTLAKNYNKAQAKELIPALNRHLEDLRQFLAQASSLRRQIQYQIIPQTQRTSKALFIEKVDLSTVDRVFSRFENNIAGLWAGSDDRVHLELRRRFACAVIFLRSKLDAQVLAPPQVAEVFPRVQSFTDLRNPGRKHVQIAQRLGGVGAMFWLPLEVPASTYERYLDVDDEQVFAHLSSLKPPFQN</sequence>
<gene>
    <name evidence="1" type="ORF">FNAPI_11687</name>
</gene>